<keyword evidence="2" id="KW-0472">Membrane</keyword>
<keyword evidence="2" id="KW-0812">Transmembrane</keyword>
<evidence type="ECO:0000256" key="1">
    <source>
        <dbReference type="SAM" id="MobiDB-lite"/>
    </source>
</evidence>
<evidence type="ECO:0000256" key="2">
    <source>
        <dbReference type="SAM" id="Phobius"/>
    </source>
</evidence>
<evidence type="ECO:0000313" key="3">
    <source>
        <dbReference type="EMBL" id="KAK8540211.1"/>
    </source>
</evidence>
<protein>
    <submittedName>
        <fullName evidence="3">Uncharacterized protein</fullName>
    </submittedName>
</protein>
<reference evidence="3 4" key="1">
    <citation type="journal article" date="2024" name="G3 (Bethesda)">
        <title>Genome assembly of Hibiscus sabdariffa L. provides insights into metabolisms of medicinal natural products.</title>
        <authorList>
            <person name="Kim T."/>
        </authorList>
    </citation>
    <scope>NUCLEOTIDE SEQUENCE [LARGE SCALE GENOMIC DNA]</scope>
    <source>
        <strain evidence="3">TK-2024</strain>
        <tissue evidence="3">Old leaves</tissue>
    </source>
</reference>
<dbReference type="PANTHER" id="PTHR36339">
    <property type="entry name" value="F23A5.5"/>
    <property type="match status" value="1"/>
</dbReference>
<dbReference type="PANTHER" id="PTHR36339:SF2">
    <property type="entry name" value="F23A5.5"/>
    <property type="match status" value="1"/>
</dbReference>
<accession>A0ABR2DIU9</accession>
<dbReference type="Proteomes" id="UP001472677">
    <property type="component" value="Unassembled WGS sequence"/>
</dbReference>
<dbReference type="EMBL" id="JBBPBM010000025">
    <property type="protein sequence ID" value="KAK8540211.1"/>
    <property type="molecule type" value="Genomic_DNA"/>
</dbReference>
<feature type="compositionally biased region" description="Acidic residues" evidence="1">
    <location>
        <begin position="197"/>
        <end position="206"/>
    </location>
</feature>
<feature type="region of interest" description="Disordered" evidence="1">
    <location>
        <begin position="186"/>
        <end position="214"/>
    </location>
</feature>
<sequence length="315" mass="36181">MFRARSACARFSTHFKMRPFCSTIKDSKTNKTNNSDIVDGKIESNLSTFNESYRQLDNLNFTTAAKILFTQPPKKKEFGDWERKRKVKIRERKWSVRITEEEPRSSELMSDVFQWKLGAMDHSTPLVEERHIESAQEERLIAGKEIDFHLVQLFFACLPSLAVYLVAQYARYEMRKMEAELEEKKKQEEAKSKQEEEERDKEEEQIATDPELSEVKVRLGKLEEAIKEIAAESKKQSTPNVTKTQKNASELGEDRSKSESSSSVVQDKVTKQKSVEQVPYADPGKARSLSPDSDASRKDEKGENRIGGTSQDAKR</sequence>
<proteinExistence type="predicted"/>
<organism evidence="3 4">
    <name type="scientific">Hibiscus sabdariffa</name>
    <name type="common">roselle</name>
    <dbReference type="NCBI Taxonomy" id="183260"/>
    <lineage>
        <taxon>Eukaryota</taxon>
        <taxon>Viridiplantae</taxon>
        <taxon>Streptophyta</taxon>
        <taxon>Embryophyta</taxon>
        <taxon>Tracheophyta</taxon>
        <taxon>Spermatophyta</taxon>
        <taxon>Magnoliopsida</taxon>
        <taxon>eudicotyledons</taxon>
        <taxon>Gunneridae</taxon>
        <taxon>Pentapetalae</taxon>
        <taxon>rosids</taxon>
        <taxon>malvids</taxon>
        <taxon>Malvales</taxon>
        <taxon>Malvaceae</taxon>
        <taxon>Malvoideae</taxon>
        <taxon>Hibiscus</taxon>
    </lineage>
</organism>
<feature type="compositionally biased region" description="Basic and acidic residues" evidence="1">
    <location>
        <begin position="186"/>
        <end position="196"/>
    </location>
</feature>
<gene>
    <name evidence="3" type="ORF">V6N12_046500</name>
</gene>
<feature type="region of interest" description="Disordered" evidence="1">
    <location>
        <begin position="230"/>
        <end position="315"/>
    </location>
</feature>
<keyword evidence="4" id="KW-1185">Reference proteome</keyword>
<feature type="compositionally biased region" description="Basic and acidic residues" evidence="1">
    <location>
        <begin position="294"/>
        <end position="304"/>
    </location>
</feature>
<feature type="compositionally biased region" description="Polar residues" evidence="1">
    <location>
        <begin position="236"/>
        <end position="248"/>
    </location>
</feature>
<comment type="caution">
    <text evidence="3">The sequence shown here is derived from an EMBL/GenBank/DDBJ whole genome shotgun (WGS) entry which is preliminary data.</text>
</comment>
<feature type="transmembrane region" description="Helical" evidence="2">
    <location>
        <begin position="148"/>
        <end position="167"/>
    </location>
</feature>
<name>A0ABR2DIU9_9ROSI</name>
<keyword evidence="2" id="KW-1133">Transmembrane helix</keyword>
<evidence type="ECO:0000313" key="4">
    <source>
        <dbReference type="Proteomes" id="UP001472677"/>
    </source>
</evidence>